<accession>A0A2J6SSJ4</accession>
<proteinExistence type="predicted"/>
<keyword evidence="3" id="KW-1185">Reference proteome</keyword>
<name>A0A2J6SSJ4_9HELO</name>
<feature type="compositionally biased region" description="Low complexity" evidence="1">
    <location>
        <begin position="25"/>
        <end position="57"/>
    </location>
</feature>
<protein>
    <submittedName>
        <fullName evidence="2">Uncharacterized protein</fullName>
    </submittedName>
</protein>
<evidence type="ECO:0000313" key="2">
    <source>
        <dbReference type="EMBL" id="PMD53744.1"/>
    </source>
</evidence>
<evidence type="ECO:0000256" key="1">
    <source>
        <dbReference type="SAM" id="MobiDB-lite"/>
    </source>
</evidence>
<organism evidence="2 3">
    <name type="scientific">Hyaloscypha bicolor E</name>
    <dbReference type="NCBI Taxonomy" id="1095630"/>
    <lineage>
        <taxon>Eukaryota</taxon>
        <taxon>Fungi</taxon>
        <taxon>Dikarya</taxon>
        <taxon>Ascomycota</taxon>
        <taxon>Pezizomycotina</taxon>
        <taxon>Leotiomycetes</taxon>
        <taxon>Helotiales</taxon>
        <taxon>Hyaloscyphaceae</taxon>
        <taxon>Hyaloscypha</taxon>
        <taxon>Hyaloscypha bicolor</taxon>
    </lineage>
</organism>
<dbReference type="GeneID" id="36578642"/>
<dbReference type="RefSeq" id="XP_024730648.1">
    <property type="nucleotide sequence ID" value="XM_024870560.1"/>
</dbReference>
<feature type="compositionally biased region" description="Low complexity" evidence="1">
    <location>
        <begin position="115"/>
        <end position="141"/>
    </location>
</feature>
<dbReference type="InParanoid" id="A0A2J6SSJ4"/>
<sequence length="215" mass="23250">MMPSSTIHPGSSVSSRSSRRHHSSGHSQAPSHASSHRSSSSRHSSSCRMSSGSAATSDSRAKEFMQMNNYGGPGSTVSRSSHRSDDPTAHPRSSSGRAHSEASNNMQMVPYTGNSSSSRAPSQVSRSSSHRSYSSSGSRSYADSRHGSSSGREVARRDEGDWRTDRVDEEPAPKTLKDASVRELLDECDRKLGPPLPIRTVTLFPLFPPCPYHGY</sequence>
<feature type="compositionally biased region" description="Polar residues" evidence="1">
    <location>
        <begin position="91"/>
        <end position="107"/>
    </location>
</feature>
<dbReference type="Proteomes" id="UP000235371">
    <property type="component" value="Unassembled WGS sequence"/>
</dbReference>
<reference evidence="2 3" key="1">
    <citation type="submission" date="2016-04" db="EMBL/GenBank/DDBJ databases">
        <title>A degradative enzymes factory behind the ericoid mycorrhizal symbiosis.</title>
        <authorList>
            <consortium name="DOE Joint Genome Institute"/>
            <person name="Martino E."/>
            <person name="Morin E."/>
            <person name="Grelet G."/>
            <person name="Kuo A."/>
            <person name="Kohler A."/>
            <person name="Daghino S."/>
            <person name="Barry K."/>
            <person name="Choi C."/>
            <person name="Cichocki N."/>
            <person name="Clum A."/>
            <person name="Copeland A."/>
            <person name="Hainaut M."/>
            <person name="Haridas S."/>
            <person name="Labutti K."/>
            <person name="Lindquist E."/>
            <person name="Lipzen A."/>
            <person name="Khouja H.-R."/>
            <person name="Murat C."/>
            <person name="Ohm R."/>
            <person name="Olson A."/>
            <person name="Spatafora J."/>
            <person name="Veneault-Fourrey C."/>
            <person name="Henrissat B."/>
            <person name="Grigoriev I."/>
            <person name="Martin F."/>
            <person name="Perotto S."/>
        </authorList>
    </citation>
    <scope>NUCLEOTIDE SEQUENCE [LARGE SCALE GENOMIC DNA]</scope>
    <source>
        <strain evidence="2 3">E</strain>
    </source>
</reference>
<feature type="compositionally biased region" description="Basic and acidic residues" evidence="1">
    <location>
        <begin position="153"/>
        <end position="179"/>
    </location>
</feature>
<evidence type="ECO:0000313" key="3">
    <source>
        <dbReference type="Proteomes" id="UP000235371"/>
    </source>
</evidence>
<gene>
    <name evidence="2" type="ORF">K444DRAFT_145947</name>
</gene>
<dbReference type="EMBL" id="KZ613871">
    <property type="protein sequence ID" value="PMD53744.1"/>
    <property type="molecule type" value="Genomic_DNA"/>
</dbReference>
<feature type="region of interest" description="Disordered" evidence="1">
    <location>
        <begin position="1"/>
        <end position="179"/>
    </location>
</feature>
<dbReference type="AlphaFoldDB" id="A0A2J6SSJ4"/>
<dbReference type="OrthoDB" id="3559686at2759"/>